<sequence>MENGELRMENYKLSNVGKWELIERFLIKFIQEEITKTGLKKGICGLSGGIDSAVVAVLAKKALGDNFKAFLLPSQFSSKSSVEDALKLCEKFDIDHETISIAPLLNAYPIDDKVRFGNFSARMRMAILYDKSAELGALVIGTSNKSELLLGYGTLFGDLASALNPIGDLYKTEIFEFAEYLGVNEEIINKPPSADLWEGQSDEKELGYTYEELDAVLRDFVDERATKEELLRKYDKDLVEFVLKKIYFNQFKRKMPIIAKLKSRTITHDFLYERDIKL</sequence>
<comment type="pathway">
    <text evidence="8">Cofactor biosynthesis; NAD(+) biosynthesis; NAD(+) from deamido-NAD(+) (ammonia route): step 1/1.</text>
</comment>
<dbReference type="EC" id="6.3.1.5" evidence="8 10"/>
<dbReference type="STRING" id="598659.NAMH_0616"/>
<dbReference type="SUPFAM" id="SSF52402">
    <property type="entry name" value="Adenine nucleotide alpha hydrolases-like"/>
    <property type="match status" value="1"/>
</dbReference>
<evidence type="ECO:0000256" key="2">
    <source>
        <dbReference type="ARBA" id="ARBA00022598"/>
    </source>
</evidence>
<dbReference type="NCBIfam" id="TIGR00552">
    <property type="entry name" value="nadE"/>
    <property type="match status" value="1"/>
</dbReference>
<evidence type="ECO:0000256" key="8">
    <source>
        <dbReference type="HAMAP-Rule" id="MF_00193"/>
    </source>
</evidence>
<keyword evidence="7 8" id="KW-0520">NAD</keyword>
<dbReference type="GO" id="GO:0004359">
    <property type="term" value="F:glutaminase activity"/>
    <property type="evidence" value="ECO:0007669"/>
    <property type="project" value="InterPro"/>
</dbReference>
<evidence type="ECO:0000256" key="7">
    <source>
        <dbReference type="ARBA" id="ARBA00023027"/>
    </source>
</evidence>
<dbReference type="AlphaFoldDB" id="B9L8S4"/>
<evidence type="ECO:0000313" key="13">
    <source>
        <dbReference type="Proteomes" id="UP000000448"/>
    </source>
</evidence>
<evidence type="ECO:0000256" key="9">
    <source>
        <dbReference type="RuleBase" id="RU003811"/>
    </source>
</evidence>
<evidence type="ECO:0000256" key="6">
    <source>
        <dbReference type="ARBA" id="ARBA00022842"/>
    </source>
</evidence>
<dbReference type="Proteomes" id="UP000000448">
    <property type="component" value="Chromosome"/>
</dbReference>
<dbReference type="RefSeq" id="WP_015902304.1">
    <property type="nucleotide sequence ID" value="NC_012115.1"/>
</dbReference>
<proteinExistence type="inferred from homology"/>
<dbReference type="GO" id="GO:0009435">
    <property type="term" value="P:NAD+ biosynthetic process"/>
    <property type="evidence" value="ECO:0007669"/>
    <property type="project" value="UniProtKB-UniRule"/>
</dbReference>
<dbReference type="EMBL" id="CP001279">
    <property type="protein sequence ID" value="ACM93252.1"/>
    <property type="molecule type" value="Genomic_DNA"/>
</dbReference>
<dbReference type="InterPro" id="IPR014729">
    <property type="entry name" value="Rossmann-like_a/b/a_fold"/>
</dbReference>
<comment type="catalytic activity">
    <reaction evidence="8 10">
        <text>deamido-NAD(+) + NH4(+) + ATP = AMP + diphosphate + NAD(+) + H(+)</text>
        <dbReference type="Rhea" id="RHEA:21188"/>
        <dbReference type="ChEBI" id="CHEBI:15378"/>
        <dbReference type="ChEBI" id="CHEBI:28938"/>
        <dbReference type="ChEBI" id="CHEBI:30616"/>
        <dbReference type="ChEBI" id="CHEBI:33019"/>
        <dbReference type="ChEBI" id="CHEBI:57540"/>
        <dbReference type="ChEBI" id="CHEBI:58437"/>
        <dbReference type="ChEBI" id="CHEBI:456215"/>
        <dbReference type="EC" id="6.3.1.5"/>
    </reaction>
</comment>
<evidence type="ECO:0000256" key="1">
    <source>
        <dbReference type="ARBA" id="ARBA00005859"/>
    </source>
</evidence>
<dbReference type="PANTHER" id="PTHR23090">
    <property type="entry name" value="NH 3 /GLUTAMINE-DEPENDENT NAD + SYNTHETASE"/>
    <property type="match status" value="1"/>
</dbReference>
<comment type="similarity">
    <text evidence="1 8 9">Belongs to the NAD synthetase family.</text>
</comment>
<feature type="binding site" evidence="8">
    <location>
        <position position="171"/>
    </location>
    <ligand>
        <name>ATP</name>
        <dbReference type="ChEBI" id="CHEBI:30616"/>
    </ligand>
</feature>
<comment type="function">
    <text evidence="8">Catalyzes the ATP-dependent amidation of deamido-NAD to form NAD. Uses ammonia as a nitrogen source.</text>
</comment>
<feature type="binding site" evidence="8">
    <location>
        <position position="193"/>
    </location>
    <ligand>
        <name>ATP</name>
        <dbReference type="ChEBI" id="CHEBI:30616"/>
    </ligand>
</feature>
<dbReference type="InterPro" id="IPR003694">
    <property type="entry name" value="NAD_synthase"/>
</dbReference>
<dbReference type="eggNOG" id="COG0171">
    <property type="taxonomic scope" value="Bacteria"/>
</dbReference>
<dbReference type="Pfam" id="PF02540">
    <property type="entry name" value="NAD_synthase"/>
    <property type="match status" value="1"/>
</dbReference>
<dbReference type="OrthoDB" id="9799210at2"/>
<dbReference type="InterPro" id="IPR022926">
    <property type="entry name" value="NH(3)-dep_NAD(+)_synth"/>
</dbReference>
<evidence type="ECO:0000313" key="12">
    <source>
        <dbReference type="EMBL" id="ACM93252.1"/>
    </source>
</evidence>
<dbReference type="KEGG" id="nam:NAMH_0616"/>
<evidence type="ECO:0000256" key="10">
    <source>
        <dbReference type="RuleBase" id="RU003812"/>
    </source>
</evidence>
<keyword evidence="4 8" id="KW-0547">Nucleotide-binding</keyword>
<evidence type="ECO:0000256" key="3">
    <source>
        <dbReference type="ARBA" id="ARBA00022723"/>
    </source>
</evidence>
<keyword evidence="6 8" id="KW-0460">Magnesium</keyword>
<evidence type="ECO:0000259" key="11">
    <source>
        <dbReference type="Pfam" id="PF02540"/>
    </source>
</evidence>
<accession>B9L8S4</accession>
<feature type="domain" description="NAD/GMP synthase" evidence="11">
    <location>
        <begin position="26"/>
        <end position="256"/>
    </location>
</feature>
<gene>
    <name evidence="8 12" type="primary">nadE</name>
    <name evidence="12" type="ordered locus">NAMH_0616</name>
</gene>
<feature type="binding site" evidence="8">
    <location>
        <position position="51"/>
    </location>
    <ligand>
        <name>Mg(2+)</name>
        <dbReference type="ChEBI" id="CHEBI:18420"/>
    </ligand>
</feature>
<dbReference type="GO" id="GO:0046872">
    <property type="term" value="F:metal ion binding"/>
    <property type="evidence" value="ECO:0007669"/>
    <property type="project" value="UniProtKB-KW"/>
</dbReference>
<dbReference type="GO" id="GO:0005524">
    <property type="term" value="F:ATP binding"/>
    <property type="evidence" value="ECO:0007669"/>
    <property type="project" value="UniProtKB-UniRule"/>
</dbReference>
<dbReference type="HAMAP" id="MF_00193">
    <property type="entry name" value="NadE_ammonia_dep"/>
    <property type="match status" value="1"/>
</dbReference>
<keyword evidence="13" id="KW-1185">Reference proteome</keyword>
<feature type="binding site" evidence="8">
    <location>
        <begin position="45"/>
        <end position="52"/>
    </location>
    <ligand>
        <name>ATP</name>
        <dbReference type="ChEBI" id="CHEBI:30616"/>
    </ligand>
</feature>
<feature type="binding site" evidence="8">
    <location>
        <position position="142"/>
    </location>
    <ligand>
        <name>ATP</name>
        <dbReference type="ChEBI" id="CHEBI:30616"/>
    </ligand>
</feature>
<evidence type="ECO:0000256" key="5">
    <source>
        <dbReference type="ARBA" id="ARBA00022840"/>
    </source>
</evidence>
<feature type="binding site" description="in other chain" evidence="8">
    <location>
        <position position="122"/>
    </location>
    <ligand>
        <name>deamido-NAD(+)</name>
        <dbReference type="ChEBI" id="CHEBI:58437"/>
        <note>ligand shared between two neighboring subunits</note>
    </ligand>
</feature>
<dbReference type="CDD" id="cd00553">
    <property type="entry name" value="NAD_synthase"/>
    <property type="match status" value="1"/>
</dbReference>
<organism evidence="12 13">
    <name type="scientific">Nautilia profundicola (strain ATCC BAA-1463 / DSM 18972 / AmH)</name>
    <dbReference type="NCBI Taxonomy" id="598659"/>
    <lineage>
        <taxon>Bacteria</taxon>
        <taxon>Pseudomonadati</taxon>
        <taxon>Campylobacterota</taxon>
        <taxon>Epsilonproteobacteria</taxon>
        <taxon>Nautiliales</taxon>
        <taxon>Nautiliaceae</taxon>
        <taxon>Nautilia</taxon>
    </lineage>
</organism>
<evidence type="ECO:0000256" key="4">
    <source>
        <dbReference type="ARBA" id="ARBA00022741"/>
    </source>
</evidence>
<keyword evidence="2 8" id="KW-0436">Ligase</keyword>
<dbReference type="PANTHER" id="PTHR23090:SF9">
    <property type="entry name" value="GLUTAMINE-DEPENDENT NAD(+) SYNTHETASE"/>
    <property type="match status" value="1"/>
</dbReference>
<keyword evidence="3 8" id="KW-0479">Metal-binding</keyword>
<dbReference type="Gene3D" id="3.40.50.620">
    <property type="entry name" value="HUPs"/>
    <property type="match status" value="1"/>
</dbReference>
<dbReference type="NCBIfam" id="NF010587">
    <property type="entry name" value="PRK13980.1"/>
    <property type="match status" value="1"/>
</dbReference>
<protein>
    <recommendedName>
        <fullName evidence="8 10">NH(3)-dependent NAD(+) synthetase</fullName>
        <ecNumber evidence="8 10">6.3.1.5</ecNumber>
    </recommendedName>
</protein>
<name>B9L8S4_NAUPA</name>
<dbReference type="GO" id="GO:0003952">
    <property type="term" value="F:NAD+ synthase (glutamine-hydrolyzing) activity"/>
    <property type="evidence" value="ECO:0007669"/>
    <property type="project" value="InterPro"/>
</dbReference>
<dbReference type="FunFam" id="3.40.50.620:FF:000106">
    <property type="entry name" value="Glutamine-dependent NAD(+) synthetase"/>
    <property type="match status" value="1"/>
</dbReference>
<dbReference type="InterPro" id="IPR022310">
    <property type="entry name" value="NAD/GMP_synthase"/>
</dbReference>
<dbReference type="UniPathway" id="UPA00253">
    <property type="reaction ID" value="UER00333"/>
</dbReference>
<dbReference type="HOGENOM" id="CLU_059327_1_2_7"/>
<comment type="caution">
    <text evidence="8">Lacks conserved residue(s) required for the propagation of feature annotation.</text>
</comment>
<reference evidence="12 13" key="1">
    <citation type="journal article" date="2009" name="PLoS Genet.">
        <title>Adaptations to submarine hydrothermal environments exemplified by the genome of Nautilia profundicola.</title>
        <authorList>
            <person name="Campbell B.J."/>
            <person name="Smith J.L."/>
            <person name="Hanson T.E."/>
            <person name="Klotz M.G."/>
            <person name="Stein L.Y."/>
            <person name="Lee C.K."/>
            <person name="Wu D."/>
            <person name="Robinson J.M."/>
            <person name="Khouri H.M."/>
            <person name="Eisen J.A."/>
            <person name="Cary S.C."/>
        </authorList>
    </citation>
    <scope>NUCLEOTIDE SEQUENCE [LARGE SCALE GENOMIC DNA]</scope>
    <source>
        <strain evidence="13">ATCC BAA-1463 / DSM 18972 / AmH</strain>
    </source>
</reference>
<feature type="binding site" evidence="8">
    <location>
        <position position="147"/>
    </location>
    <ligand>
        <name>Mg(2+)</name>
        <dbReference type="ChEBI" id="CHEBI:18420"/>
    </ligand>
</feature>
<dbReference type="GO" id="GO:0008795">
    <property type="term" value="F:NAD+ synthase activity"/>
    <property type="evidence" value="ECO:0007669"/>
    <property type="project" value="UniProtKB-UniRule"/>
</dbReference>
<keyword evidence="5 8" id="KW-0067">ATP-binding</keyword>
<dbReference type="GO" id="GO:0005737">
    <property type="term" value="C:cytoplasm"/>
    <property type="evidence" value="ECO:0007669"/>
    <property type="project" value="InterPro"/>
</dbReference>
<comment type="subunit">
    <text evidence="8">Homodimer.</text>
</comment>